<keyword evidence="3" id="KW-1185">Reference proteome</keyword>
<dbReference type="RefSeq" id="WP_229232888.1">
    <property type="nucleotide sequence ID" value="NZ_AP024525.1"/>
</dbReference>
<dbReference type="Proteomes" id="UP001319861">
    <property type="component" value="Chromosome"/>
</dbReference>
<protein>
    <recommendedName>
        <fullName evidence="1">Type II CBASS E2 protein domain-containing protein</fullName>
    </recommendedName>
</protein>
<organism evidence="2 3">
    <name type="scientific">Sinomonas cyclohexanicum</name>
    <name type="common">Corynebacterium cyclohexanicum</name>
    <dbReference type="NCBI Taxonomy" id="322009"/>
    <lineage>
        <taxon>Bacteria</taxon>
        <taxon>Bacillati</taxon>
        <taxon>Actinomycetota</taxon>
        <taxon>Actinomycetes</taxon>
        <taxon>Micrococcales</taxon>
        <taxon>Micrococcaceae</taxon>
        <taxon>Sinomonas</taxon>
    </lineage>
</organism>
<feature type="domain" description="Type II CBASS E2 protein" evidence="1">
    <location>
        <begin position="79"/>
        <end position="199"/>
    </location>
</feature>
<name>A0ABN6FHQ5_SINCY</name>
<evidence type="ECO:0000313" key="3">
    <source>
        <dbReference type="Proteomes" id="UP001319861"/>
    </source>
</evidence>
<gene>
    <name evidence="2" type="ORF">SCMU_21050</name>
</gene>
<evidence type="ECO:0000259" key="1">
    <source>
        <dbReference type="Pfam" id="PF26395"/>
    </source>
</evidence>
<dbReference type="Pfam" id="PF26395">
    <property type="entry name" value="E2-CBASS"/>
    <property type="match status" value="1"/>
</dbReference>
<evidence type="ECO:0000313" key="2">
    <source>
        <dbReference type="EMBL" id="BCT76263.1"/>
    </source>
</evidence>
<sequence length="203" mass="22702">MSIAALLSHHGVKAPRYVTIDGEIVFDGVTETASGPKHHSRGPVTRVPNHTFHGGDNLTDDAGDGTPWWSDPKKLEKHVQAVELAFPNFRYTAPQGEISPSWTGEINTGRGRFMIQVSLRRDRGLPRVQLVSHQKLGRATGRRFERSPHLYLNGDLCVAETADWRRDEHTAATAIAWAAHWLACYTEWRFTMRWPVAGVNVAS</sequence>
<dbReference type="InterPro" id="IPR058588">
    <property type="entry name" value="E2-CBASS"/>
</dbReference>
<dbReference type="EMBL" id="AP024525">
    <property type="protein sequence ID" value="BCT76263.1"/>
    <property type="molecule type" value="Genomic_DNA"/>
</dbReference>
<reference evidence="2 3" key="1">
    <citation type="journal article" date="2021" name="J. Biosci. Bioeng.">
        <title>Identification and characterization of a chc gene cluster responsible for the aromatization pathway of cyclohexanecarboxylate degradation in Sinomonas cyclohexanicum ATCC 51369.</title>
        <authorList>
            <person name="Yamamoto T."/>
            <person name="Hasegawa Y."/>
            <person name="Lau P.C.K."/>
            <person name="Iwaki H."/>
        </authorList>
    </citation>
    <scope>NUCLEOTIDE SEQUENCE [LARGE SCALE GENOMIC DNA]</scope>
    <source>
        <strain evidence="2 3">ATCC 51369</strain>
    </source>
</reference>
<proteinExistence type="predicted"/>
<accession>A0ABN6FHQ5</accession>